<evidence type="ECO:0000313" key="2">
    <source>
        <dbReference type="Proteomes" id="UP000317171"/>
    </source>
</evidence>
<dbReference type="KEGG" id="gaz:Pan241w_43230"/>
<dbReference type="RefSeq" id="WP_145219480.1">
    <property type="nucleotide sequence ID" value="NZ_CP036269.1"/>
</dbReference>
<gene>
    <name evidence="1" type="ORF">Pan241w_43230</name>
</gene>
<dbReference type="InterPro" id="IPR032675">
    <property type="entry name" value="LRR_dom_sf"/>
</dbReference>
<organism evidence="1 2">
    <name type="scientific">Gimesia alba</name>
    <dbReference type="NCBI Taxonomy" id="2527973"/>
    <lineage>
        <taxon>Bacteria</taxon>
        <taxon>Pseudomonadati</taxon>
        <taxon>Planctomycetota</taxon>
        <taxon>Planctomycetia</taxon>
        <taxon>Planctomycetales</taxon>
        <taxon>Planctomycetaceae</taxon>
        <taxon>Gimesia</taxon>
    </lineage>
</organism>
<dbReference type="Proteomes" id="UP000317171">
    <property type="component" value="Chromosome"/>
</dbReference>
<accession>A0A517RK03</accession>
<sequence length="214" mass="24622">MDVRPKSGLKISTRLVLLILLIGFLSFHAYHRYCFEKRKALAQRLKDAGATVRYTWFGVSSMPAFLRPHLHFIDLPVKPRVYDIDANNSQVSDETLRGLERMTYLDFLKLENCNVSDIALTRLKDLENLREINLKGTQITDQGLRHLENKPYLLLINLEQTAVTPVAVNRLRSKINQLKENLTSSTQRDKKLVITFSNEVSRPEQLLTLSVKSD</sequence>
<dbReference type="SUPFAM" id="SSF52047">
    <property type="entry name" value="RNI-like"/>
    <property type="match status" value="1"/>
</dbReference>
<keyword evidence="2" id="KW-1185">Reference proteome</keyword>
<protein>
    <recommendedName>
        <fullName evidence="3">Leucine Rich repeats (2 copies)</fullName>
    </recommendedName>
</protein>
<evidence type="ECO:0000313" key="1">
    <source>
        <dbReference type="EMBL" id="QDT44215.1"/>
    </source>
</evidence>
<dbReference type="Gene3D" id="3.80.10.10">
    <property type="entry name" value="Ribonuclease Inhibitor"/>
    <property type="match status" value="1"/>
</dbReference>
<dbReference type="EMBL" id="CP036269">
    <property type="protein sequence ID" value="QDT44215.1"/>
    <property type="molecule type" value="Genomic_DNA"/>
</dbReference>
<proteinExistence type="predicted"/>
<dbReference type="OrthoDB" id="232968at2"/>
<reference evidence="1 2" key="1">
    <citation type="submission" date="2019-02" db="EMBL/GenBank/DDBJ databases">
        <title>Deep-cultivation of Planctomycetes and their phenomic and genomic characterization uncovers novel biology.</title>
        <authorList>
            <person name="Wiegand S."/>
            <person name="Jogler M."/>
            <person name="Boedeker C."/>
            <person name="Pinto D."/>
            <person name="Vollmers J."/>
            <person name="Rivas-Marin E."/>
            <person name="Kohn T."/>
            <person name="Peeters S.H."/>
            <person name="Heuer A."/>
            <person name="Rast P."/>
            <person name="Oberbeckmann S."/>
            <person name="Bunk B."/>
            <person name="Jeske O."/>
            <person name="Meyerdierks A."/>
            <person name="Storesund J.E."/>
            <person name="Kallscheuer N."/>
            <person name="Luecker S."/>
            <person name="Lage O.M."/>
            <person name="Pohl T."/>
            <person name="Merkel B.J."/>
            <person name="Hornburger P."/>
            <person name="Mueller R.-W."/>
            <person name="Bruemmer F."/>
            <person name="Labrenz M."/>
            <person name="Spormann A.M."/>
            <person name="Op den Camp H."/>
            <person name="Overmann J."/>
            <person name="Amann R."/>
            <person name="Jetten M.S.M."/>
            <person name="Mascher T."/>
            <person name="Medema M.H."/>
            <person name="Devos D.P."/>
            <person name="Kaster A.-K."/>
            <person name="Ovreas L."/>
            <person name="Rohde M."/>
            <person name="Galperin M.Y."/>
            <person name="Jogler C."/>
        </authorList>
    </citation>
    <scope>NUCLEOTIDE SEQUENCE [LARGE SCALE GENOMIC DNA]</scope>
    <source>
        <strain evidence="1 2">Pan241w</strain>
    </source>
</reference>
<dbReference type="AlphaFoldDB" id="A0A517RK03"/>
<name>A0A517RK03_9PLAN</name>
<evidence type="ECO:0008006" key="3">
    <source>
        <dbReference type="Google" id="ProtNLM"/>
    </source>
</evidence>